<gene>
    <name evidence="1" type="ORF">MRB53_018968</name>
</gene>
<sequence>MSPSSGARNVELIFFKMILMHELIWDLHGAGLIYIIAISFLVCSFSSLLAPSCIINLQCQLLEAATCWSKRKLLMTSMCIDGFGLDVTYLDFLRFTWKNMESQKYFLTVMISNAQNFLLNSSFLMPNWCELQNLSVLMILLSPMFQDMQTAAQGDGSVAPITANFLLKTKDELCPS</sequence>
<evidence type="ECO:0000313" key="1">
    <source>
        <dbReference type="EMBL" id="KAJ8642274.1"/>
    </source>
</evidence>
<accession>A0ACC2M9H7</accession>
<reference evidence="1 2" key="1">
    <citation type="journal article" date="2022" name="Hortic Res">
        <title>A haplotype resolved chromosomal level avocado genome allows analysis of novel avocado genes.</title>
        <authorList>
            <person name="Nath O."/>
            <person name="Fletcher S.J."/>
            <person name="Hayward A."/>
            <person name="Shaw L.M."/>
            <person name="Masouleh A.K."/>
            <person name="Furtado A."/>
            <person name="Henry R.J."/>
            <person name="Mitter N."/>
        </authorList>
    </citation>
    <scope>NUCLEOTIDE SEQUENCE [LARGE SCALE GENOMIC DNA]</scope>
    <source>
        <strain evidence="2">cv. Hass</strain>
    </source>
</reference>
<evidence type="ECO:0000313" key="2">
    <source>
        <dbReference type="Proteomes" id="UP001234297"/>
    </source>
</evidence>
<dbReference type="EMBL" id="CM056813">
    <property type="protein sequence ID" value="KAJ8642274.1"/>
    <property type="molecule type" value="Genomic_DNA"/>
</dbReference>
<proteinExistence type="predicted"/>
<name>A0ACC2M9H7_PERAE</name>
<protein>
    <submittedName>
        <fullName evidence="1">Uncharacterized protein</fullName>
    </submittedName>
</protein>
<dbReference type="Proteomes" id="UP001234297">
    <property type="component" value="Chromosome 5"/>
</dbReference>
<comment type="caution">
    <text evidence="1">The sequence shown here is derived from an EMBL/GenBank/DDBJ whole genome shotgun (WGS) entry which is preliminary data.</text>
</comment>
<organism evidence="1 2">
    <name type="scientific">Persea americana</name>
    <name type="common">Avocado</name>
    <dbReference type="NCBI Taxonomy" id="3435"/>
    <lineage>
        <taxon>Eukaryota</taxon>
        <taxon>Viridiplantae</taxon>
        <taxon>Streptophyta</taxon>
        <taxon>Embryophyta</taxon>
        <taxon>Tracheophyta</taxon>
        <taxon>Spermatophyta</taxon>
        <taxon>Magnoliopsida</taxon>
        <taxon>Magnoliidae</taxon>
        <taxon>Laurales</taxon>
        <taxon>Lauraceae</taxon>
        <taxon>Persea</taxon>
    </lineage>
</organism>
<keyword evidence="2" id="KW-1185">Reference proteome</keyword>